<sequence>MFQVEEHERILADLNVKFELAKNKVNALLVRLAKIEARPLEP</sequence>
<feature type="coiled-coil region" evidence="1">
    <location>
        <begin position="4"/>
        <end position="38"/>
    </location>
</feature>
<evidence type="ECO:0000256" key="1">
    <source>
        <dbReference type="SAM" id="Coils"/>
    </source>
</evidence>
<organism evidence="2 3">
    <name type="scientific">Neorhodopirellula pilleata</name>
    <dbReference type="NCBI Taxonomy" id="2714738"/>
    <lineage>
        <taxon>Bacteria</taxon>
        <taxon>Pseudomonadati</taxon>
        <taxon>Planctomycetota</taxon>
        <taxon>Planctomycetia</taxon>
        <taxon>Pirellulales</taxon>
        <taxon>Pirellulaceae</taxon>
        <taxon>Neorhodopirellula</taxon>
    </lineage>
</organism>
<keyword evidence="3" id="KW-1185">Reference proteome</keyword>
<comment type="caution">
    <text evidence="2">The sequence shown here is derived from an EMBL/GenBank/DDBJ whole genome shotgun (WGS) entry which is preliminary data.</text>
</comment>
<evidence type="ECO:0000313" key="2">
    <source>
        <dbReference type="EMBL" id="TWT96404.1"/>
    </source>
</evidence>
<accession>A0A5C6A8U9</accession>
<dbReference type="AlphaFoldDB" id="A0A5C6A8U9"/>
<dbReference type="EMBL" id="SJPM01000005">
    <property type="protein sequence ID" value="TWT96404.1"/>
    <property type="molecule type" value="Genomic_DNA"/>
</dbReference>
<keyword evidence="1" id="KW-0175">Coiled coil</keyword>
<dbReference type="Proteomes" id="UP000316213">
    <property type="component" value="Unassembled WGS sequence"/>
</dbReference>
<proteinExistence type="predicted"/>
<reference evidence="2 3" key="1">
    <citation type="submission" date="2019-02" db="EMBL/GenBank/DDBJ databases">
        <title>Deep-cultivation of Planctomycetes and their phenomic and genomic characterization uncovers novel biology.</title>
        <authorList>
            <person name="Wiegand S."/>
            <person name="Jogler M."/>
            <person name="Boedeker C."/>
            <person name="Pinto D."/>
            <person name="Vollmers J."/>
            <person name="Rivas-Marin E."/>
            <person name="Kohn T."/>
            <person name="Peeters S.H."/>
            <person name="Heuer A."/>
            <person name="Rast P."/>
            <person name="Oberbeckmann S."/>
            <person name="Bunk B."/>
            <person name="Jeske O."/>
            <person name="Meyerdierks A."/>
            <person name="Storesund J.E."/>
            <person name="Kallscheuer N."/>
            <person name="Luecker S."/>
            <person name="Lage O.M."/>
            <person name="Pohl T."/>
            <person name="Merkel B.J."/>
            <person name="Hornburger P."/>
            <person name="Mueller R.-W."/>
            <person name="Bruemmer F."/>
            <person name="Labrenz M."/>
            <person name="Spormann A.M."/>
            <person name="Op Den Camp H."/>
            <person name="Overmann J."/>
            <person name="Amann R."/>
            <person name="Jetten M.S.M."/>
            <person name="Mascher T."/>
            <person name="Medema M.H."/>
            <person name="Devos D.P."/>
            <person name="Kaster A.-K."/>
            <person name="Ovreas L."/>
            <person name="Rohde M."/>
            <person name="Galperin M.Y."/>
            <person name="Jogler C."/>
        </authorList>
    </citation>
    <scope>NUCLEOTIDE SEQUENCE [LARGE SCALE GENOMIC DNA]</scope>
    <source>
        <strain evidence="2 3">Pla100</strain>
    </source>
</reference>
<protein>
    <submittedName>
        <fullName evidence="2">Uncharacterized protein</fullName>
    </submittedName>
</protein>
<gene>
    <name evidence="2" type="ORF">Pla100_28820</name>
</gene>
<name>A0A5C6A8U9_9BACT</name>
<evidence type="ECO:0000313" key="3">
    <source>
        <dbReference type="Proteomes" id="UP000316213"/>
    </source>
</evidence>